<dbReference type="SMART" id="SM00530">
    <property type="entry name" value="HTH_XRE"/>
    <property type="match status" value="1"/>
</dbReference>
<accession>A0A2W1LUM7</accession>
<keyword evidence="4" id="KW-1185">Reference proteome</keyword>
<gene>
    <name evidence="3" type="ORF">DNH61_11600</name>
</gene>
<comment type="caution">
    <text evidence="3">The sequence shown here is derived from an EMBL/GenBank/DDBJ whole genome shotgun (WGS) entry which is preliminary data.</text>
</comment>
<name>A0A2W1LUM7_9BACL</name>
<keyword evidence="1" id="KW-0238">DNA-binding</keyword>
<sequence>MAIIKPGRCLIREIRKHKGLSQQRLADLSGVSQTTISNLENNRYLASLTDAKSISIVLRCNIDDLYSWLRPDQE</sequence>
<dbReference type="PANTHER" id="PTHR46558">
    <property type="entry name" value="TRACRIPTIONAL REGULATORY PROTEIN-RELATED-RELATED"/>
    <property type="match status" value="1"/>
</dbReference>
<dbReference type="InterPro" id="IPR001387">
    <property type="entry name" value="Cro/C1-type_HTH"/>
</dbReference>
<dbReference type="Gene3D" id="1.10.260.40">
    <property type="entry name" value="lambda repressor-like DNA-binding domains"/>
    <property type="match status" value="1"/>
</dbReference>
<evidence type="ECO:0000256" key="1">
    <source>
        <dbReference type="ARBA" id="ARBA00023125"/>
    </source>
</evidence>
<dbReference type="RefSeq" id="WP_111146826.1">
    <property type="nucleotide sequence ID" value="NZ_QKRB01000044.1"/>
</dbReference>
<feature type="domain" description="HTH cro/C1-type" evidence="2">
    <location>
        <begin position="11"/>
        <end position="65"/>
    </location>
</feature>
<evidence type="ECO:0000259" key="2">
    <source>
        <dbReference type="PROSITE" id="PS50943"/>
    </source>
</evidence>
<dbReference type="SUPFAM" id="SSF47413">
    <property type="entry name" value="lambda repressor-like DNA-binding domains"/>
    <property type="match status" value="1"/>
</dbReference>
<dbReference type="EMBL" id="QKRB01000044">
    <property type="protein sequence ID" value="PZD95197.1"/>
    <property type="molecule type" value="Genomic_DNA"/>
</dbReference>
<dbReference type="Pfam" id="PF01381">
    <property type="entry name" value="HTH_3"/>
    <property type="match status" value="1"/>
</dbReference>
<dbReference type="InterPro" id="IPR010982">
    <property type="entry name" value="Lambda_DNA-bd_dom_sf"/>
</dbReference>
<dbReference type="AlphaFoldDB" id="A0A2W1LUM7"/>
<protein>
    <submittedName>
        <fullName evidence="3">XRE family transcriptional regulator</fullName>
    </submittedName>
</protein>
<dbReference type="PANTHER" id="PTHR46558:SF4">
    <property type="entry name" value="DNA-BIDING PHAGE PROTEIN"/>
    <property type="match status" value="1"/>
</dbReference>
<dbReference type="GO" id="GO:0003677">
    <property type="term" value="F:DNA binding"/>
    <property type="evidence" value="ECO:0007669"/>
    <property type="project" value="UniProtKB-KW"/>
</dbReference>
<dbReference type="Proteomes" id="UP000249522">
    <property type="component" value="Unassembled WGS sequence"/>
</dbReference>
<organism evidence="3 4">
    <name type="scientific">Paenibacillus sambharensis</name>
    <dbReference type="NCBI Taxonomy" id="1803190"/>
    <lineage>
        <taxon>Bacteria</taxon>
        <taxon>Bacillati</taxon>
        <taxon>Bacillota</taxon>
        <taxon>Bacilli</taxon>
        <taxon>Bacillales</taxon>
        <taxon>Paenibacillaceae</taxon>
        <taxon>Paenibacillus</taxon>
    </lineage>
</organism>
<reference evidence="3 4" key="1">
    <citation type="submission" date="2018-06" db="EMBL/GenBank/DDBJ databases">
        <title>Paenibacillus imtechensis sp. nov.</title>
        <authorList>
            <person name="Pinnaka A.K."/>
            <person name="Singh H."/>
            <person name="Kaur M."/>
        </authorList>
    </citation>
    <scope>NUCLEOTIDE SEQUENCE [LARGE SCALE GENOMIC DNA]</scope>
    <source>
        <strain evidence="3 4">SMB1</strain>
    </source>
</reference>
<evidence type="ECO:0000313" key="4">
    <source>
        <dbReference type="Proteomes" id="UP000249522"/>
    </source>
</evidence>
<dbReference type="PROSITE" id="PS50943">
    <property type="entry name" value="HTH_CROC1"/>
    <property type="match status" value="1"/>
</dbReference>
<dbReference type="CDD" id="cd00093">
    <property type="entry name" value="HTH_XRE"/>
    <property type="match status" value="1"/>
</dbReference>
<dbReference type="OrthoDB" id="2472497at2"/>
<proteinExistence type="predicted"/>
<evidence type="ECO:0000313" key="3">
    <source>
        <dbReference type="EMBL" id="PZD95197.1"/>
    </source>
</evidence>